<protein>
    <submittedName>
        <fullName evidence="1">Phage tail protein</fullName>
    </submittedName>
</protein>
<accession>A0A060BKX5</accession>
<dbReference type="Pfam" id="PF25675">
    <property type="entry name" value="Phage_nozzle"/>
    <property type="match status" value="1"/>
</dbReference>
<dbReference type="GeneID" id="26673060"/>
<dbReference type="Proteomes" id="UP000204596">
    <property type="component" value="Segment"/>
</dbReference>
<dbReference type="InterPro" id="IPR058003">
    <property type="entry name" value="Phage_gp12"/>
</dbReference>
<proteinExistence type="predicted"/>
<name>A0A060BKX5_9CAUD</name>
<keyword evidence="2" id="KW-1185">Reference proteome</keyword>
<dbReference type="EMBL" id="KJ183191">
    <property type="protein sequence ID" value="AIA83154.1"/>
    <property type="molecule type" value="Genomic_DNA"/>
</dbReference>
<evidence type="ECO:0000313" key="1">
    <source>
        <dbReference type="EMBL" id="AIA83154.1"/>
    </source>
</evidence>
<organism evidence="1 2">
    <name type="scientific">Podophage Lau218</name>
    <dbReference type="NCBI Taxonomy" id="2784187"/>
    <lineage>
        <taxon>Viruses</taxon>
        <taxon>Duplodnaviria</taxon>
        <taxon>Heunggongvirae</taxon>
        <taxon>Uroviricota</taxon>
        <taxon>Caudoviricetes</taxon>
        <taxon>Autographivirales</taxon>
        <taxon>Lauvirus</taxon>
        <taxon>Lauvirus lau218</taxon>
    </lineage>
</organism>
<evidence type="ECO:0000313" key="2">
    <source>
        <dbReference type="Proteomes" id="UP000204596"/>
    </source>
</evidence>
<reference evidence="1 2" key="1">
    <citation type="submission" date="2014-01" db="EMBL/GenBank/DDBJ databases">
        <title>Sulfur oxidation genes in diverse deep-sea viruses.</title>
        <authorList>
            <person name="Anantharaman K."/>
            <person name="Duhaime M.B."/>
            <person name="Breier J.A."/>
            <person name="Toner B.M."/>
            <person name="Dick G.J."/>
        </authorList>
    </citation>
    <scope>NUCLEOTIDE SEQUENCE [LARGE SCALE GENOMIC DNA]</scope>
    <source>
        <strain evidence="1 2">Abe</strain>
    </source>
</reference>
<sequence>MEVNQTLPTLANGISQQAVHLRNDSFVEEMFDCNVSLVEGITVRAGEDTVIMDAWPVINDNNGNPVDINQGLLWTHTYDTGTGFGDDASKREVHIQVSTTGAWRVYLFSGDLTIPDTFSYGWDEYFYIFDVPSDMPPYSAVSVGDSTFITNRLRTVTKSSVWAHTGHVHKDHSFYWVKRSLLSYGGTDNSDIRNYRYTINTIDIPTSYSSAYGDTDVVAYSLANAGGVGFEVSGSVVYRDDIVAGSSDWVTGDSWGNMASVGWQGRVSKLQDLPNNMGSFYGTKTIVEVTGDEDNEFTGFWAWVENEGDNWSETIEPGISSGLDKSSMPHVFRNVDDGSTHGVFEVQEFEWNDREVGGDESNAMPTIVGGVVRDIFFFKNRLGLLTKNGVVLSEVGLYENLFRTTVTDLLDSDPIDISIDTNIVSDLHYAIPYNNNLLIFGAREQYILSGAKTLTPKNVSVTQSTKYDYNTIIPPVALGANVYFTVNKGFYLQVREYYNVDGTASNESTDITEQVPRLIPNDSELTMVGSEKHDMLFIANDDLTFVYNMAWGSEGKVQSAWHLWTVGGYLTHANASLHMFRRGYPIDGSGNEITTDDFGVGTGELDLSTDIFLGHNPFRIFGDSNYDTWMFPYIGLSEWGFKSGSYEVDDKTGKLQIRKITLFGDSNAHIFIKEKGLSVADPSIAVIENTKTATVMRDSKETSIGIMPVDGEEFSITSINLSGRFNKRAGRAI</sequence>
<dbReference type="KEGG" id="vg:26673060"/>
<dbReference type="RefSeq" id="YP_009042170.1">
    <property type="nucleotide sequence ID" value="NC_024329.1"/>
</dbReference>